<dbReference type="InterPro" id="IPR038026">
    <property type="entry name" value="MtlR-like_sf"/>
</dbReference>
<dbReference type="Proteomes" id="UP000483035">
    <property type="component" value="Unassembled WGS sequence"/>
</dbReference>
<name>A0A6L9U6P2_9HYPH</name>
<dbReference type="Gene3D" id="1.20.120.330">
    <property type="entry name" value="Nucleotidyltransferases domain 2"/>
    <property type="match status" value="1"/>
</dbReference>
<gene>
    <name evidence="1" type="ORF">GR212_15275</name>
</gene>
<evidence type="ECO:0008006" key="3">
    <source>
        <dbReference type="Google" id="ProtNLM"/>
    </source>
</evidence>
<dbReference type="RefSeq" id="WP_163987431.1">
    <property type="nucleotide sequence ID" value="NZ_WUEY01000006.1"/>
</dbReference>
<comment type="caution">
    <text evidence="1">The sequence shown here is derived from an EMBL/GenBank/DDBJ whole genome shotgun (WGS) entry which is preliminary data.</text>
</comment>
<dbReference type="EMBL" id="WUEY01000006">
    <property type="protein sequence ID" value="NEI70944.1"/>
    <property type="molecule type" value="Genomic_DNA"/>
</dbReference>
<reference evidence="1 2" key="1">
    <citation type="submission" date="2019-12" db="EMBL/GenBank/DDBJ databases">
        <title>Rhizobium genotypes associated with high levels of biological nitrogen fixation by grain legumes in a temperate-maritime cropping system.</title>
        <authorList>
            <person name="Maluk M."/>
            <person name="Francesc Ferrando Molina F."/>
            <person name="Lopez Del Egido L."/>
            <person name="Lafos M."/>
            <person name="Langarica-Fuentes A."/>
            <person name="Gebre Yohannes G."/>
            <person name="Young M.W."/>
            <person name="Martin P."/>
            <person name="Gantlett R."/>
            <person name="Kenicer G."/>
            <person name="Hawes C."/>
            <person name="Begg G.S."/>
            <person name="Quilliam R.S."/>
            <person name="Squire G.R."/>
            <person name="Poole P.S."/>
            <person name="Young P.W."/>
            <person name="Iannetta P.M."/>
            <person name="James E.K."/>
        </authorList>
    </citation>
    <scope>NUCLEOTIDE SEQUENCE [LARGE SCALE GENOMIC DNA]</scope>
    <source>
        <strain evidence="1 2">JHI1118</strain>
    </source>
</reference>
<dbReference type="SUPFAM" id="SSF158668">
    <property type="entry name" value="MtlR-like"/>
    <property type="match status" value="1"/>
</dbReference>
<dbReference type="AlphaFoldDB" id="A0A6L9U6P2"/>
<protein>
    <recommendedName>
        <fullName evidence="3">DUF4145 domain-containing protein</fullName>
    </recommendedName>
</protein>
<organism evidence="1 2">
    <name type="scientific">Rhizobium lusitanum</name>
    <dbReference type="NCBI Taxonomy" id="293958"/>
    <lineage>
        <taxon>Bacteria</taxon>
        <taxon>Pseudomonadati</taxon>
        <taxon>Pseudomonadota</taxon>
        <taxon>Alphaproteobacteria</taxon>
        <taxon>Hyphomicrobiales</taxon>
        <taxon>Rhizobiaceae</taxon>
        <taxon>Rhizobium/Agrobacterium group</taxon>
        <taxon>Rhizobium</taxon>
    </lineage>
</organism>
<accession>A0A6L9U6P2</accession>
<proteinExistence type="predicted"/>
<sequence length="167" mass="18558">MFEVDKSIIDEIENGSDRACAIAGHAYIESLLPKALRAHLIESEEDWKILFGSDRRQGPVSSHGIVIRLAYLTGLISTPLKADLLRLKNIRNMFAHKADINSFEHADIVRITSKFEVLTIGIRTEALATQRAPSSRRKFEIAIGEVSQLLKSRLRCGMPAPILAPPT</sequence>
<evidence type="ECO:0000313" key="2">
    <source>
        <dbReference type="Proteomes" id="UP000483035"/>
    </source>
</evidence>
<evidence type="ECO:0000313" key="1">
    <source>
        <dbReference type="EMBL" id="NEI70944.1"/>
    </source>
</evidence>